<accession>A0A8J6NRI0</accession>
<keyword evidence="2" id="KW-0808">Transferase</keyword>
<dbReference type="SUPFAM" id="SSF53335">
    <property type="entry name" value="S-adenosyl-L-methionine-dependent methyltransferases"/>
    <property type="match status" value="1"/>
</dbReference>
<dbReference type="Proteomes" id="UP000603434">
    <property type="component" value="Unassembled WGS sequence"/>
</dbReference>
<dbReference type="GO" id="GO:0008168">
    <property type="term" value="F:methyltransferase activity"/>
    <property type="evidence" value="ECO:0007669"/>
    <property type="project" value="UniProtKB-KW"/>
</dbReference>
<dbReference type="InterPro" id="IPR053173">
    <property type="entry name" value="SAM-binding_MTase"/>
</dbReference>
<dbReference type="Gene3D" id="3.40.50.150">
    <property type="entry name" value="Vaccinia Virus protein VP39"/>
    <property type="match status" value="1"/>
</dbReference>
<name>A0A8J6NRI0_9BACT</name>
<evidence type="ECO:0000313" key="2">
    <source>
        <dbReference type="EMBL" id="MBC8361736.1"/>
    </source>
</evidence>
<dbReference type="CDD" id="cd02440">
    <property type="entry name" value="AdoMet_MTases"/>
    <property type="match status" value="1"/>
</dbReference>
<comment type="caution">
    <text evidence="2">The sequence shown here is derived from an EMBL/GenBank/DDBJ whole genome shotgun (WGS) entry which is preliminary data.</text>
</comment>
<dbReference type="Pfam" id="PF13649">
    <property type="entry name" value="Methyltransf_25"/>
    <property type="match status" value="1"/>
</dbReference>
<proteinExistence type="predicted"/>
<feature type="domain" description="Methyltransferase" evidence="1">
    <location>
        <begin position="39"/>
        <end position="134"/>
    </location>
</feature>
<reference evidence="2 3" key="1">
    <citation type="submission" date="2020-08" db="EMBL/GenBank/DDBJ databases">
        <title>Bridging the membrane lipid divide: bacteria of the FCB group superphylum have the potential to synthesize archaeal ether lipids.</title>
        <authorList>
            <person name="Villanueva L."/>
            <person name="Von Meijenfeldt F.A.B."/>
            <person name="Westbye A.B."/>
            <person name="Yadav S."/>
            <person name="Hopmans E.C."/>
            <person name="Dutilh B.E."/>
            <person name="Sinninghe Damste J.S."/>
        </authorList>
    </citation>
    <scope>NUCLEOTIDE SEQUENCE [LARGE SCALE GENOMIC DNA]</scope>
    <source>
        <strain evidence="2">NIOZ-UU30</strain>
    </source>
</reference>
<dbReference type="Gene3D" id="6.10.140.1580">
    <property type="match status" value="2"/>
</dbReference>
<sequence length="267" mass="29594">MKNYVHGYSEKESYRLSDQANTLSELLHHDTFYPAGSKVLEAGCGIGSQTVFLAANSPEAHIISIDISRDSLNKAKATIAAAKLGNVTFQQADLFNLPFDAETFDHVFICFVLEHLEYPLKALKCLKKVLKKGGTVTVIEGDHGSFYCHPQSTAASRAVQCLIDVQAHLKGNSLIGRQLYPLLQQADFTDTRVSPHMVYVDSSKPELVEGFSKKTFIAMVEGVKEQALSMNLIDEKTWEIGIAELYRATWDDGTFCYTFFKGTGLKP</sequence>
<dbReference type="InterPro" id="IPR041698">
    <property type="entry name" value="Methyltransf_25"/>
</dbReference>
<gene>
    <name evidence="2" type="ORF">H8E23_10080</name>
</gene>
<evidence type="ECO:0000313" key="3">
    <source>
        <dbReference type="Proteomes" id="UP000603434"/>
    </source>
</evidence>
<keyword evidence="2" id="KW-0489">Methyltransferase</keyword>
<protein>
    <submittedName>
        <fullName evidence="2">Methyltransferase domain-containing protein</fullName>
    </submittedName>
</protein>
<dbReference type="AlphaFoldDB" id="A0A8J6NRI0"/>
<dbReference type="EMBL" id="JACNJH010000146">
    <property type="protein sequence ID" value="MBC8361736.1"/>
    <property type="molecule type" value="Genomic_DNA"/>
</dbReference>
<evidence type="ECO:0000259" key="1">
    <source>
        <dbReference type="Pfam" id="PF13649"/>
    </source>
</evidence>
<dbReference type="PANTHER" id="PTHR45128:SF1">
    <property type="entry name" value="S-ADENOSYLMETHIONINE-DEPENDENT METHYLTRANSFERASE RV2258C"/>
    <property type="match status" value="1"/>
</dbReference>
<dbReference type="InterPro" id="IPR029063">
    <property type="entry name" value="SAM-dependent_MTases_sf"/>
</dbReference>
<dbReference type="PANTHER" id="PTHR45128">
    <property type="entry name" value="METHYLTRANSFERASE TYPE 11"/>
    <property type="match status" value="1"/>
</dbReference>
<organism evidence="2 3">
    <name type="scientific">Candidatus Desulfatibia profunda</name>
    <dbReference type="NCBI Taxonomy" id="2841695"/>
    <lineage>
        <taxon>Bacteria</taxon>
        <taxon>Pseudomonadati</taxon>
        <taxon>Thermodesulfobacteriota</taxon>
        <taxon>Desulfobacteria</taxon>
        <taxon>Desulfobacterales</taxon>
        <taxon>Desulfobacterales incertae sedis</taxon>
        <taxon>Candidatus Desulfatibia</taxon>
    </lineage>
</organism>
<dbReference type="GO" id="GO:0032259">
    <property type="term" value="P:methylation"/>
    <property type="evidence" value="ECO:0007669"/>
    <property type="project" value="UniProtKB-KW"/>
</dbReference>